<feature type="modified residue" description="Phosphoserine" evidence="9">
    <location>
        <position position="100"/>
    </location>
</feature>
<dbReference type="SUPFAM" id="SSF53738">
    <property type="entry name" value="Phosphoglucomutase, first 3 domains"/>
    <property type="match status" value="3"/>
</dbReference>
<dbReference type="InterPro" id="IPR016055">
    <property type="entry name" value="A-D-PHexomutase_a/b/a-I/II/III"/>
</dbReference>
<keyword evidence="4 9" id="KW-0460">Magnesium</keyword>
<dbReference type="AlphaFoldDB" id="A0A6N2U3L2"/>
<evidence type="ECO:0000256" key="5">
    <source>
        <dbReference type="ARBA" id="ARBA00023235"/>
    </source>
</evidence>
<feature type="domain" description="Alpha-D-phosphohexomutase alpha/beta/alpha" evidence="15">
    <location>
        <begin position="257"/>
        <end position="365"/>
    </location>
</feature>
<dbReference type="FunFam" id="3.30.310.50:FF:000001">
    <property type="entry name" value="Phosphoglucosamine mutase"/>
    <property type="match status" value="1"/>
</dbReference>
<keyword evidence="2 9" id="KW-0597">Phosphoprotein</keyword>
<evidence type="ECO:0000256" key="7">
    <source>
        <dbReference type="ARBA" id="ARBA00066330"/>
    </source>
</evidence>
<sequence length="446" mass="49417">MKYFGTDGFRGEANQDLTLYHAIKIGRFLGYYFNKEKNGNGKIVIGKDTRRSSYMFEDALSAGITSSGSDAYLLHVTTTPSVSYVVRSEDFDCGVMITASHNPYHDNGIKIINSDGEKMDDEFLQKLEDYIDADIKDIDLKIGEEIGRTHDFVGGRNRYTAFLIQTVSKSFKGKKVGLDCANGAASSIVKSVYDALGAETYVINNDPDGFNINVDCGSTHIEVLQKFVKENKLDCGFAYDGDADRCIAVDENGEVVDGDAILYICGKHMKEEGYLESNTIVTTIMSNIGLYKALDKIGINYSKTKVGDKYVHIEMSENGYELGGEQSGHIIFSKYANTGDGILTSLRLMEAMIDNKTSLSELRRDLKIYPQVLKNVRVNDKKAVLNDESIKNIIEKESESLKDTGRILVRESGTEPLIRVMAEAETEEVADKKVNNIVQAIEESGL</sequence>
<evidence type="ECO:0000256" key="6">
    <source>
        <dbReference type="ARBA" id="ARBA00050364"/>
    </source>
</evidence>
<feature type="binding site" evidence="9">
    <location>
        <position position="244"/>
    </location>
    <ligand>
        <name>Mg(2+)</name>
        <dbReference type="ChEBI" id="CHEBI:18420"/>
    </ligand>
</feature>
<dbReference type="Gene3D" id="3.40.120.10">
    <property type="entry name" value="Alpha-D-Glucose-1,6-Bisphosphate, subunit A, domain 3"/>
    <property type="match status" value="3"/>
</dbReference>
<evidence type="ECO:0000259" key="13">
    <source>
        <dbReference type="Pfam" id="PF02878"/>
    </source>
</evidence>
<protein>
    <recommendedName>
        <fullName evidence="8 9">Phosphoglucosamine mutase</fullName>
        <ecNumber evidence="7 9">5.4.2.10</ecNumber>
    </recommendedName>
</protein>
<dbReference type="FunFam" id="3.40.120.10:FF:000001">
    <property type="entry name" value="Phosphoglucosamine mutase"/>
    <property type="match status" value="1"/>
</dbReference>
<feature type="active site" description="Phosphoserine intermediate" evidence="9">
    <location>
        <position position="100"/>
    </location>
</feature>
<dbReference type="InterPro" id="IPR050060">
    <property type="entry name" value="Phosphoglucosamine_mutase"/>
</dbReference>
<dbReference type="InterPro" id="IPR006352">
    <property type="entry name" value="GlmM_bact"/>
</dbReference>
<dbReference type="EC" id="5.4.2.10" evidence="7 9"/>
<dbReference type="GO" id="GO:0008966">
    <property type="term" value="F:phosphoglucosamine mutase activity"/>
    <property type="evidence" value="ECO:0007669"/>
    <property type="project" value="UniProtKB-UniRule"/>
</dbReference>
<evidence type="ECO:0000256" key="3">
    <source>
        <dbReference type="ARBA" id="ARBA00022723"/>
    </source>
</evidence>
<dbReference type="GO" id="GO:0004615">
    <property type="term" value="F:phosphomannomutase activity"/>
    <property type="evidence" value="ECO:0007669"/>
    <property type="project" value="TreeGrafter"/>
</dbReference>
<name>A0A6N2U3L2_9FIRM</name>
<dbReference type="GO" id="GO:0006048">
    <property type="term" value="P:UDP-N-acetylglucosamine biosynthetic process"/>
    <property type="evidence" value="ECO:0007669"/>
    <property type="project" value="TreeGrafter"/>
</dbReference>
<dbReference type="PROSITE" id="PS00710">
    <property type="entry name" value="PGM_PMM"/>
    <property type="match status" value="1"/>
</dbReference>
<dbReference type="Pfam" id="PF02879">
    <property type="entry name" value="PGM_PMM_II"/>
    <property type="match status" value="1"/>
</dbReference>
<feature type="binding site" description="via phosphate group" evidence="9">
    <location>
        <position position="100"/>
    </location>
    <ligand>
        <name>Mg(2+)</name>
        <dbReference type="ChEBI" id="CHEBI:18420"/>
    </ligand>
</feature>
<evidence type="ECO:0000256" key="1">
    <source>
        <dbReference type="ARBA" id="ARBA00010231"/>
    </source>
</evidence>
<dbReference type="InterPro" id="IPR005841">
    <property type="entry name" value="Alpha-D-phosphohexomutase_SF"/>
</dbReference>
<dbReference type="HAMAP" id="MF_01554_B">
    <property type="entry name" value="GlmM_B"/>
    <property type="match status" value="1"/>
</dbReference>
<evidence type="ECO:0000313" key="16">
    <source>
        <dbReference type="EMBL" id="VYT12298.1"/>
    </source>
</evidence>
<dbReference type="RefSeq" id="WP_156329331.1">
    <property type="nucleotide sequence ID" value="NZ_CACRSW010000029.1"/>
</dbReference>
<dbReference type="Pfam" id="PF02880">
    <property type="entry name" value="PGM_PMM_III"/>
    <property type="match status" value="1"/>
</dbReference>
<dbReference type="Gene3D" id="3.30.310.50">
    <property type="entry name" value="Alpha-D-phosphohexomutase, C-terminal domain"/>
    <property type="match status" value="1"/>
</dbReference>
<dbReference type="GO" id="GO:0005975">
    <property type="term" value="P:carbohydrate metabolic process"/>
    <property type="evidence" value="ECO:0007669"/>
    <property type="project" value="InterPro"/>
</dbReference>
<dbReference type="SUPFAM" id="SSF55957">
    <property type="entry name" value="Phosphoglucomutase, C-terminal domain"/>
    <property type="match status" value="1"/>
</dbReference>
<dbReference type="InterPro" id="IPR016066">
    <property type="entry name" value="A-D-PHexomutase_CS"/>
</dbReference>
<dbReference type="NCBIfam" id="TIGR01455">
    <property type="entry name" value="glmM"/>
    <property type="match status" value="1"/>
</dbReference>
<keyword evidence="3 9" id="KW-0479">Metal-binding</keyword>
<dbReference type="GO" id="GO:0000287">
    <property type="term" value="F:magnesium ion binding"/>
    <property type="evidence" value="ECO:0007669"/>
    <property type="project" value="UniProtKB-UniRule"/>
</dbReference>
<evidence type="ECO:0000259" key="15">
    <source>
        <dbReference type="Pfam" id="PF02880"/>
    </source>
</evidence>
<proteinExistence type="inferred from homology"/>
<comment type="similarity">
    <text evidence="1 9 10">Belongs to the phosphohexose mutase family.</text>
</comment>
<dbReference type="EMBL" id="CACRSW010000029">
    <property type="protein sequence ID" value="VYT12298.1"/>
    <property type="molecule type" value="Genomic_DNA"/>
</dbReference>
<dbReference type="InterPro" id="IPR005845">
    <property type="entry name" value="A-D-PHexomutase_a/b/a-II"/>
</dbReference>
<evidence type="ECO:0000256" key="2">
    <source>
        <dbReference type="ARBA" id="ARBA00022553"/>
    </source>
</evidence>
<evidence type="ECO:0000256" key="8">
    <source>
        <dbReference type="ARBA" id="ARBA00068193"/>
    </source>
</evidence>
<feature type="domain" description="Alpha-D-phosphohexomutase alpha/beta/alpha" evidence="14">
    <location>
        <begin position="158"/>
        <end position="253"/>
    </location>
</feature>
<feature type="domain" description="Alpha-D-phosphohexomutase alpha/beta/alpha" evidence="13">
    <location>
        <begin position="2"/>
        <end position="133"/>
    </location>
</feature>
<dbReference type="InterPro" id="IPR005844">
    <property type="entry name" value="A-D-PHexomutase_a/b/a-I"/>
</dbReference>
<reference evidence="16" key="1">
    <citation type="submission" date="2019-11" db="EMBL/GenBank/DDBJ databases">
        <authorList>
            <person name="Feng L."/>
        </authorList>
    </citation>
    <scope>NUCLEOTIDE SEQUENCE</scope>
    <source>
        <strain evidence="16">AvaginalisLFYP127</strain>
    </source>
</reference>
<dbReference type="GO" id="GO:0005829">
    <property type="term" value="C:cytosol"/>
    <property type="evidence" value="ECO:0007669"/>
    <property type="project" value="TreeGrafter"/>
</dbReference>
<evidence type="ECO:0000256" key="9">
    <source>
        <dbReference type="HAMAP-Rule" id="MF_01554"/>
    </source>
</evidence>
<comment type="cofactor">
    <cofactor evidence="9">
        <name>Mg(2+)</name>
        <dbReference type="ChEBI" id="CHEBI:18420"/>
    </cofactor>
    <text evidence="9">Binds 1 Mg(2+) ion per subunit.</text>
</comment>
<dbReference type="PANTHER" id="PTHR42946:SF1">
    <property type="entry name" value="PHOSPHOGLUCOMUTASE (ALPHA-D-GLUCOSE-1,6-BISPHOSPHATE-DEPENDENT)"/>
    <property type="match status" value="1"/>
</dbReference>
<comment type="catalytic activity">
    <reaction evidence="6 9 11">
        <text>alpha-D-glucosamine 1-phosphate = D-glucosamine 6-phosphate</text>
        <dbReference type="Rhea" id="RHEA:23424"/>
        <dbReference type="ChEBI" id="CHEBI:58516"/>
        <dbReference type="ChEBI" id="CHEBI:58725"/>
        <dbReference type="EC" id="5.4.2.10"/>
    </reaction>
</comment>
<evidence type="ECO:0000256" key="10">
    <source>
        <dbReference type="RuleBase" id="RU004326"/>
    </source>
</evidence>
<dbReference type="PANTHER" id="PTHR42946">
    <property type="entry name" value="PHOSPHOHEXOSE MUTASE"/>
    <property type="match status" value="1"/>
</dbReference>
<dbReference type="InterPro" id="IPR005846">
    <property type="entry name" value="A-D-PHexomutase_a/b/a-III"/>
</dbReference>
<dbReference type="GO" id="GO:0009252">
    <property type="term" value="P:peptidoglycan biosynthetic process"/>
    <property type="evidence" value="ECO:0007669"/>
    <property type="project" value="TreeGrafter"/>
</dbReference>
<evidence type="ECO:0000259" key="14">
    <source>
        <dbReference type="Pfam" id="PF02879"/>
    </source>
</evidence>
<dbReference type="Pfam" id="PF02878">
    <property type="entry name" value="PGM_PMM_I"/>
    <property type="match status" value="1"/>
</dbReference>
<evidence type="ECO:0000256" key="4">
    <source>
        <dbReference type="ARBA" id="ARBA00022842"/>
    </source>
</evidence>
<feature type="binding site" evidence="9">
    <location>
        <position position="240"/>
    </location>
    <ligand>
        <name>Mg(2+)</name>
        <dbReference type="ChEBI" id="CHEBI:18420"/>
    </ligand>
</feature>
<feature type="domain" description="Alpha-D-phosphohexomutase C-terminal" evidence="12">
    <location>
        <begin position="373"/>
        <end position="432"/>
    </location>
</feature>
<dbReference type="PRINTS" id="PR00509">
    <property type="entry name" value="PGMPMM"/>
</dbReference>
<keyword evidence="5 9" id="KW-0413">Isomerase</keyword>
<evidence type="ECO:0000256" key="11">
    <source>
        <dbReference type="RuleBase" id="RU004327"/>
    </source>
</evidence>
<dbReference type="InterPro" id="IPR005843">
    <property type="entry name" value="A-D-PHexomutase_C"/>
</dbReference>
<dbReference type="Pfam" id="PF00408">
    <property type="entry name" value="PGM_PMM_IV"/>
    <property type="match status" value="1"/>
</dbReference>
<organism evidence="16">
    <name type="scientific">Anaerococcus vaginalis</name>
    <dbReference type="NCBI Taxonomy" id="33037"/>
    <lineage>
        <taxon>Bacteria</taxon>
        <taxon>Bacillati</taxon>
        <taxon>Bacillota</taxon>
        <taxon>Tissierellia</taxon>
        <taxon>Tissierellales</taxon>
        <taxon>Peptoniphilaceae</taxon>
        <taxon>Anaerococcus</taxon>
    </lineage>
</organism>
<comment type="PTM">
    <text evidence="9">Activated by phosphorylation.</text>
</comment>
<comment type="function">
    <text evidence="9 11">Catalyzes the conversion of glucosamine-6-phosphate to glucosamine-1-phosphate.</text>
</comment>
<dbReference type="FunFam" id="3.40.120.10:FF:000002">
    <property type="entry name" value="Phosphoglucosamine mutase"/>
    <property type="match status" value="1"/>
</dbReference>
<accession>A0A6N2U3L2</accession>
<feature type="binding site" evidence="9">
    <location>
        <position position="242"/>
    </location>
    <ligand>
        <name>Mg(2+)</name>
        <dbReference type="ChEBI" id="CHEBI:18420"/>
    </ligand>
</feature>
<dbReference type="CDD" id="cd05802">
    <property type="entry name" value="GlmM"/>
    <property type="match status" value="1"/>
</dbReference>
<gene>
    <name evidence="9 16" type="primary">glmM</name>
    <name evidence="16" type="ORF">AVLFYP127_00925</name>
</gene>
<dbReference type="InterPro" id="IPR036900">
    <property type="entry name" value="A-D-PHexomutase_C_sf"/>
</dbReference>
<evidence type="ECO:0000259" key="12">
    <source>
        <dbReference type="Pfam" id="PF00408"/>
    </source>
</evidence>